<dbReference type="FunFam" id="1.25.10.10:FF:000050">
    <property type="entry name" value="Cytoskeleton-associated protein 5 isoform X1"/>
    <property type="match status" value="1"/>
</dbReference>
<feature type="region of interest" description="Disordered" evidence="14">
    <location>
        <begin position="836"/>
        <end position="861"/>
    </location>
</feature>
<evidence type="ECO:0000256" key="7">
    <source>
        <dbReference type="ARBA" id="ARBA00022737"/>
    </source>
</evidence>
<feature type="compositionally biased region" description="Low complexity" evidence="14">
    <location>
        <begin position="1859"/>
        <end position="1908"/>
    </location>
</feature>
<feature type="compositionally biased region" description="Acidic residues" evidence="14">
    <location>
        <begin position="236"/>
        <end position="259"/>
    </location>
</feature>
<evidence type="ECO:0000256" key="9">
    <source>
        <dbReference type="ARBA" id="ARBA00022838"/>
    </source>
</evidence>
<feature type="compositionally biased region" description="Low complexity" evidence="14">
    <location>
        <begin position="512"/>
        <end position="529"/>
    </location>
</feature>
<dbReference type="STRING" id="91626.A0A0C9MLI3"/>
<keyword evidence="8" id="KW-0498">Mitosis</keyword>
<dbReference type="GO" id="GO:0000022">
    <property type="term" value="P:mitotic spindle elongation"/>
    <property type="evidence" value="ECO:0007669"/>
    <property type="project" value="UniProtKB-ARBA"/>
</dbReference>
<dbReference type="Gene3D" id="1.25.10.10">
    <property type="entry name" value="Leucine-rich Repeat Variant"/>
    <property type="match status" value="5"/>
</dbReference>
<keyword evidence="17" id="KW-1185">Reference proteome</keyword>
<dbReference type="GO" id="GO:0005881">
    <property type="term" value="C:cytoplasmic microtubule"/>
    <property type="evidence" value="ECO:0007669"/>
    <property type="project" value="UniProtKB-ARBA"/>
</dbReference>
<dbReference type="SUPFAM" id="SSF48371">
    <property type="entry name" value="ARM repeat"/>
    <property type="match status" value="2"/>
</dbReference>
<organism evidence="16">
    <name type="scientific">Mucor ambiguus</name>
    <dbReference type="NCBI Taxonomy" id="91626"/>
    <lineage>
        <taxon>Eukaryota</taxon>
        <taxon>Fungi</taxon>
        <taxon>Fungi incertae sedis</taxon>
        <taxon>Mucoromycota</taxon>
        <taxon>Mucoromycotina</taxon>
        <taxon>Mucoromycetes</taxon>
        <taxon>Mucorales</taxon>
        <taxon>Mucorineae</taxon>
        <taxon>Mucoraceae</taxon>
        <taxon>Mucor</taxon>
    </lineage>
</organism>
<feature type="region of interest" description="Disordered" evidence="14">
    <location>
        <begin position="1557"/>
        <end position="1576"/>
    </location>
</feature>
<feature type="domain" description="TOG" evidence="15">
    <location>
        <begin position="1201"/>
        <end position="1462"/>
    </location>
</feature>
<name>A0A0C9MLI3_9FUNG</name>
<dbReference type="FunFam" id="1.25.10.10:FF:000019">
    <property type="entry name" value="Cytoskeleton-associated protein 5"/>
    <property type="match status" value="1"/>
</dbReference>
<evidence type="ECO:0000256" key="12">
    <source>
        <dbReference type="ARBA" id="ARBA00023328"/>
    </source>
</evidence>
<sequence length="2266" mass="247859">MDNQEEDFSSLSIADKLQHKSWKARVSACEDLTKLFRITTEDGDFYTYEPFLKKLAVEPNAVAQEAGLAALVEYVSNAPNASSTRETMIPALVEKCLGATKAGTKQKATDIILLYAEIDTPEPVLEFVLPGLNAKQPKLVTQTVVVLKELVRQFGIKKVNPKPILKVLPKLFGHTDKNVRAEASALTVELYRWIGQPLMPSISTLKPVQIKELEEAFSKLPAEKPTPERLIRSEQAVEEPEQAQDDQDMGDAQGDNDDDMEVDEVDAFDFADPVDITAKLPSNFKELIESKKWQERREALDALLEQAKTEKIMDKDYTDLIALLAKRINDSNILLVGATATCIEKIATGLRTDFGKYKPTIAPVMIEKLKERKPAILEQLANGLNAVFASVPMSELIEDVTAASKHKNPQVRSECFKLVSRRLKEVKEIPGKQEIKAFAEMFKKLLDDADANAREAGAEGLGTLMKLIGEKPMLIFTDGLDDIKMGKIKEACEKATVKAKVKKAAAPPPPAAVKKSPAAVKRPAAAAAPKPKPKAEPMAVDDDPYASATVVTPPKRKPPARLAGASSMKKPALSSSKPKPAAAAAAASGPKKSAKLPPPSGPEEIKYKFSPEDAEARATEFIPEAIHNDLQQAQWKVRLAAMESLCQHLEQADAASIEPEIVIRSFSKKPGWKEMNFQVMGKMFSAIQTLAEQCPKFNKACAALCIPAMVEKLGDIKLKKPAGECLVAIAEKISLQFVFSQAYPVLKKAKSPKVLADSLLWIHAALMDFGIHGLQVRDLIDLLKFGLSNTNASVRTSAVTVLGALRQYIGPEVKSFVEDVSPALLATIEQEFERVSRLDPPQPTKAPAGAAGVADDGDDGGADASADAIESLFPRVDISGPLGKTVAECGDANWKIRKEGLDKVAAILAGANNRIKPSLGAEFPGVLKQRLNDSNKNLQVLAVDITGNLAVAMGKPFDKYVKVFTGPIIAVLSDNKANVRAAGVAALENIRKSCSMEMMAPVFGTGLANEAPALRKELLTWFSTAIKEEPDAAKFDFGGMISPLFSCLQDRNADVRKAAQLALPELIGVAGYDAVVSKTSELKAAQRQTVMPLVEAARGSSGAIGGGAVSSAGAGIAAKKRPESAHAAASDDHVGRSPSAAPSRMKTLTSRKKVGGIPAPRSQAMSHAGSAAVTSEDATAPILTSEPRAKQVRAKKENRWQFDTPRSDVIDGLRAQFDANMSPELTALLFSTSQYAERDRLNGLGILNECLGSPELCASKYNIDYADMKKRYVANLDLILKYLTIRFFDTNTSMLIKCLDITQNLVAVLDEEGVNLTEYEAVSFLPFLINKVGDPKEVMRARVRAILNSLCRIYPPSKMFNWLLESVASSKNAKARAECLEEVGSLIQQKGVEIMLPNKALPLIAVHIGDRDAGVRNAALSAIAQAYILIGDGVMKYMTKLGDKEKSMLEERLKRTKPSATVLAAAEREQRARQEAEEMEIDELPSISNLPRLGGRSHIGKPRSSLVHPQQRSIHHVQSIPEPEPMEDVADDYGQRIPEPHYGHRGQIDMRRTQQFGYHQHAAPAASQQQPQQQQAYETQEDLVDYIITQITNGDPQPSIEALKNLDKFLSHNPEAILPDIEALINAITLQVRIAYSSVDPRQPATTRLCKHLVNALVMLFSNRDLACAVPQISLNHLLQELSHRLLDQKMLALESGPQLSKALNVAMVKVLENSARNVTFSALLSILAQCSAVLRPGDSPTAKDTKYTELIMKCLWKLAKTVQDNIRTGILNPDELLFEINNFFINTPPPEWKRRASEKVPLGEMPLRTVKTLLLELVNGLGDSIFQHLTLIQDPQRSSVYPYLHHMLEACRKKDRMQQQQQQQQHRQPPPTAAQQHSPQPQPQQLPIQPQQQQLRPPQSPQLQQQQNTDDNRFISHSRNSSLGRPSSVSSFKSNSMMRSPSMASHPSSVEGDHIASENIPQSTNQSPHLATPSIHNNQPEPMQIDEPHTNDTTHHSLSDQDLNVALTAIFKKIGTRDQTKQGIVELYEFQKTYPLAEAKVNGYLMQTGNYFQSYIRRGLSNLAAEDSESRATAQAQAQAQALAAAQAASQSISAAATVHVTPTTDYHHSSFSSTPTTPIISSTPMMEQVSNDRLSFDSQSNRTSIHSAAGGDDAAEIKLRLLRLQQKFGFVKQQEIEDSNHTTATSPTATTNIGGLSTTDHANMHQISRQDISPTYSRRQSSMSNYDYRDVQGESDRQQSVSALKEKLAKMKQVISSAASSPNL</sequence>
<feature type="domain" description="TOG" evidence="15">
    <location>
        <begin position="608"/>
        <end position="841"/>
    </location>
</feature>
<evidence type="ECO:0000256" key="8">
    <source>
        <dbReference type="ARBA" id="ARBA00022776"/>
    </source>
</evidence>
<comment type="subcellular location">
    <subcellularLocation>
        <location evidence="2">Chromosome</location>
        <location evidence="2">Centromere</location>
        <location evidence="2">Kinetochore</location>
    </subcellularLocation>
    <subcellularLocation>
        <location evidence="1">Cytoplasm</location>
        <location evidence="1">Cytoskeleton</location>
        <location evidence="1">Microtubule organizing center</location>
        <location evidence="1">Centrosome</location>
    </subcellularLocation>
    <subcellularLocation>
        <location evidence="3">Cytoplasm</location>
        <location evidence="3">Cytoskeleton</location>
        <location evidence="3">Spindle pole</location>
    </subcellularLocation>
</comment>
<keyword evidence="7" id="KW-0677">Repeat</keyword>
<feature type="compositionally biased region" description="Basic and acidic residues" evidence="14">
    <location>
        <begin position="219"/>
        <end position="232"/>
    </location>
</feature>
<dbReference type="InterPro" id="IPR016024">
    <property type="entry name" value="ARM-type_fold"/>
</dbReference>
<evidence type="ECO:0000313" key="16">
    <source>
        <dbReference type="EMBL" id="GAN08379.1"/>
    </source>
</evidence>
<dbReference type="PANTHER" id="PTHR12609">
    <property type="entry name" value="MICROTUBULE ASSOCIATED PROTEIN XMAP215"/>
    <property type="match status" value="1"/>
</dbReference>
<evidence type="ECO:0000256" key="10">
    <source>
        <dbReference type="ARBA" id="ARBA00023212"/>
    </source>
</evidence>
<feature type="compositionally biased region" description="Low complexity" evidence="14">
    <location>
        <begin position="1559"/>
        <end position="1576"/>
    </location>
</feature>
<evidence type="ECO:0000256" key="1">
    <source>
        <dbReference type="ARBA" id="ARBA00004300"/>
    </source>
</evidence>
<dbReference type="GO" id="GO:1990498">
    <property type="term" value="C:mitotic spindle microtubule"/>
    <property type="evidence" value="ECO:0007669"/>
    <property type="project" value="UniProtKB-ARBA"/>
</dbReference>
<keyword evidence="11" id="KW-0131">Cell cycle</keyword>
<dbReference type="Pfam" id="PF21041">
    <property type="entry name" value="XMAP215_CLASP_TOG"/>
    <property type="match status" value="4"/>
</dbReference>
<dbReference type="GO" id="GO:0051010">
    <property type="term" value="F:microtubule plus-end binding"/>
    <property type="evidence" value="ECO:0007669"/>
    <property type="project" value="InterPro"/>
</dbReference>
<feature type="compositionally biased region" description="Low complexity" evidence="14">
    <location>
        <begin position="2184"/>
        <end position="2193"/>
    </location>
</feature>
<accession>A0A0C9MLI3</accession>
<dbReference type="GO" id="GO:0046785">
    <property type="term" value="P:microtubule polymerization"/>
    <property type="evidence" value="ECO:0007669"/>
    <property type="project" value="InterPro"/>
</dbReference>
<dbReference type="GO" id="GO:0061863">
    <property type="term" value="F:microtubule plus end polymerase"/>
    <property type="evidence" value="ECO:0007669"/>
    <property type="project" value="InterPro"/>
</dbReference>
<evidence type="ECO:0000256" key="13">
    <source>
        <dbReference type="ARBA" id="ARBA00025722"/>
    </source>
</evidence>
<feature type="compositionally biased region" description="Polar residues" evidence="14">
    <location>
        <begin position="1916"/>
        <end position="1925"/>
    </location>
</feature>
<feature type="region of interest" description="Disordered" evidence="14">
    <location>
        <begin position="1854"/>
        <end position="2000"/>
    </location>
</feature>
<dbReference type="FunFam" id="1.25.10.10:FF:000063">
    <property type="entry name" value="Putative cytoskeleton-associated protein 5"/>
    <property type="match status" value="1"/>
</dbReference>
<feature type="compositionally biased region" description="Polar residues" evidence="14">
    <location>
        <begin position="1960"/>
        <end position="1982"/>
    </location>
</feature>
<feature type="compositionally biased region" description="Polar residues" evidence="14">
    <location>
        <begin position="2194"/>
        <end position="2227"/>
    </location>
</feature>
<comment type="similarity">
    <text evidence="13">Belongs to the TOG/XMAP215 family.</text>
</comment>
<evidence type="ECO:0000313" key="17">
    <source>
        <dbReference type="Proteomes" id="UP000053815"/>
    </source>
</evidence>
<reference evidence="16" key="1">
    <citation type="submission" date="2014-09" db="EMBL/GenBank/DDBJ databases">
        <title>Draft genome sequence of an oleaginous Mucoromycotina fungus Mucor ambiguus NBRC6742.</title>
        <authorList>
            <person name="Takeda I."/>
            <person name="Yamane N."/>
            <person name="Morita T."/>
            <person name="Tamano K."/>
            <person name="Machida M."/>
            <person name="Baker S."/>
            <person name="Koike H."/>
        </authorList>
    </citation>
    <scope>NUCLEOTIDE SEQUENCE</scope>
    <source>
        <strain evidence="16">NBRC 6742</strain>
    </source>
</reference>
<dbReference type="GO" id="GO:1990571">
    <property type="term" value="P:meiotic centromere clustering"/>
    <property type="evidence" value="ECO:0007669"/>
    <property type="project" value="UniProtKB-ARBA"/>
</dbReference>
<dbReference type="InterPro" id="IPR048491">
    <property type="entry name" value="XMAP215_CLASP_TOG"/>
</dbReference>
<keyword evidence="10" id="KW-0206">Cytoskeleton</keyword>
<feature type="region of interest" description="Disordered" evidence="14">
    <location>
        <begin position="2179"/>
        <end position="2244"/>
    </location>
</feature>
<feature type="compositionally biased region" description="Basic and acidic residues" evidence="14">
    <location>
        <begin position="1987"/>
        <end position="2000"/>
    </location>
</feature>
<dbReference type="SMART" id="SM01349">
    <property type="entry name" value="TOG"/>
    <property type="match status" value="5"/>
</dbReference>
<feature type="compositionally biased region" description="Basic and acidic residues" evidence="14">
    <location>
        <begin position="1120"/>
        <end position="1135"/>
    </location>
</feature>
<evidence type="ECO:0000256" key="2">
    <source>
        <dbReference type="ARBA" id="ARBA00004629"/>
    </source>
</evidence>
<feature type="compositionally biased region" description="Basic and acidic residues" evidence="14">
    <location>
        <begin position="2229"/>
        <end position="2239"/>
    </location>
</feature>
<keyword evidence="9" id="KW-0995">Kinetochore</keyword>
<keyword evidence="6" id="KW-0132">Cell division</keyword>
<gene>
    <name evidence="16" type="ORF">MAM1_0201d07888</name>
</gene>
<feature type="compositionally biased region" description="Low complexity" evidence="14">
    <location>
        <begin position="565"/>
        <end position="591"/>
    </location>
</feature>
<feature type="region of interest" description="Disordered" evidence="14">
    <location>
        <begin position="500"/>
        <end position="605"/>
    </location>
</feature>
<dbReference type="EMBL" id="DF836490">
    <property type="protein sequence ID" value="GAN08379.1"/>
    <property type="molecule type" value="Genomic_DNA"/>
</dbReference>
<dbReference type="GO" id="GO:0000922">
    <property type="term" value="C:spindle pole"/>
    <property type="evidence" value="ECO:0007669"/>
    <property type="project" value="UniProtKB-SubCell"/>
</dbReference>
<keyword evidence="12" id="KW-0137">Centromere</keyword>
<evidence type="ECO:0000256" key="6">
    <source>
        <dbReference type="ARBA" id="ARBA00022618"/>
    </source>
</evidence>
<dbReference type="GO" id="GO:0044732">
    <property type="term" value="C:mitotic spindle pole body"/>
    <property type="evidence" value="ECO:0007669"/>
    <property type="project" value="UniProtKB-ARBA"/>
</dbReference>
<feature type="compositionally biased region" description="Low complexity" evidence="14">
    <location>
        <begin position="1926"/>
        <end position="1943"/>
    </location>
</feature>
<keyword evidence="5" id="KW-0963">Cytoplasm</keyword>
<feature type="domain" description="TOG" evidence="15">
    <location>
        <begin position="1"/>
        <end position="226"/>
    </location>
</feature>
<feature type="region of interest" description="Disordered" evidence="14">
    <location>
        <begin position="1115"/>
        <end position="1175"/>
    </location>
</feature>
<dbReference type="InterPro" id="IPR011989">
    <property type="entry name" value="ARM-like"/>
</dbReference>
<dbReference type="FunFam" id="1.25.10.10:FF:000068">
    <property type="entry name" value="cytoskeleton-associated protein 5 isoform X1"/>
    <property type="match status" value="1"/>
</dbReference>
<dbReference type="InterPro" id="IPR034085">
    <property type="entry name" value="TOG"/>
</dbReference>
<feature type="domain" description="TOG" evidence="15">
    <location>
        <begin position="871"/>
        <end position="1103"/>
    </location>
</feature>
<dbReference type="OrthoDB" id="205662at2759"/>
<evidence type="ECO:0000256" key="5">
    <source>
        <dbReference type="ARBA" id="ARBA00022490"/>
    </source>
</evidence>
<dbReference type="GO" id="GO:0051301">
    <property type="term" value="P:cell division"/>
    <property type="evidence" value="ECO:0007669"/>
    <property type="project" value="UniProtKB-KW"/>
</dbReference>
<protein>
    <submittedName>
        <fullName evidence="16">Microtubule associated protein</fullName>
    </submittedName>
</protein>
<feature type="region of interest" description="Disordered" evidence="14">
    <location>
        <begin position="219"/>
        <end position="259"/>
    </location>
</feature>
<feature type="domain" description="TOG" evidence="15">
    <location>
        <begin position="269"/>
        <end position="501"/>
    </location>
</feature>
<evidence type="ECO:0000256" key="11">
    <source>
        <dbReference type="ARBA" id="ARBA00023306"/>
    </source>
</evidence>
<proteinExistence type="inferred from homology"/>
<evidence type="ECO:0000256" key="14">
    <source>
        <dbReference type="SAM" id="MobiDB-lite"/>
    </source>
</evidence>
<dbReference type="GO" id="GO:0099070">
    <property type="term" value="C:static microtubule bundle"/>
    <property type="evidence" value="ECO:0007669"/>
    <property type="project" value="UniProtKB-ARBA"/>
</dbReference>
<evidence type="ECO:0000259" key="15">
    <source>
        <dbReference type="SMART" id="SM01349"/>
    </source>
</evidence>
<dbReference type="InterPro" id="IPR045110">
    <property type="entry name" value="XMAP215"/>
</dbReference>
<keyword evidence="4" id="KW-0158">Chromosome</keyword>
<dbReference type="Proteomes" id="UP000053815">
    <property type="component" value="Unassembled WGS sequence"/>
</dbReference>
<dbReference type="GO" id="GO:0030951">
    <property type="term" value="P:establishment or maintenance of microtubule cytoskeleton polarity"/>
    <property type="evidence" value="ECO:0007669"/>
    <property type="project" value="InterPro"/>
</dbReference>
<dbReference type="GO" id="GO:0000776">
    <property type="term" value="C:kinetochore"/>
    <property type="evidence" value="ECO:0007669"/>
    <property type="project" value="UniProtKB-KW"/>
</dbReference>
<evidence type="ECO:0000256" key="4">
    <source>
        <dbReference type="ARBA" id="ARBA00022454"/>
    </source>
</evidence>
<dbReference type="GO" id="GO:0051315">
    <property type="term" value="P:attachment of mitotic spindle microtubules to kinetochore"/>
    <property type="evidence" value="ECO:0007669"/>
    <property type="project" value="UniProtKB-ARBA"/>
</dbReference>
<evidence type="ECO:0000256" key="3">
    <source>
        <dbReference type="ARBA" id="ARBA00004647"/>
    </source>
</evidence>